<sequence length="259" mass="27983">MQEPVAESALERQRLLLEWIEARQRVTVPEITERFAISPATARRDLDALAGEGKIRRVHGGAIAVRRAPPEPPVMQRALEQAEEKKRIAALAASLVKDGETLFLSSGTTVMEVAHQLRERQNLTVFTNSLLVVNALAGAAGVEVVVLGGVLRASESSLVGALTLRALAELRALKVIFGVRAIDLEQGLTNNALEESLVDREILRIGSEVIVVADHTKLGRVSTVFVAPLDVVDILVTDAAAPKEIVHSLRERGIDVRLA</sequence>
<evidence type="ECO:0000256" key="3">
    <source>
        <dbReference type="ARBA" id="ARBA00023163"/>
    </source>
</evidence>
<dbReference type="Gene3D" id="1.10.10.10">
    <property type="entry name" value="Winged helix-like DNA-binding domain superfamily/Winged helix DNA-binding domain"/>
    <property type="match status" value="1"/>
</dbReference>
<dbReference type="PROSITE" id="PS51000">
    <property type="entry name" value="HTH_DEOR_2"/>
    <property type="match status" value="1"/>
</dbReference>
<dbReference type="Pfam" id="PF08220">
    <property type="entry name" value="HTH_DeoR"/>
    <property type="match status" value="1"/>
</dbReference>
<evidence type="ECO:0000256" key="2">
    <source>
        <dbReference type="ARBA" id="ARBA00023125"/>
    </source>
</evidence>
<dbReference type="InterPro" id="IPR036388">
    <property type="entry name" value="WH-like_DNA-bd_sf"/>
</dbReference>
<feature type="domain" description="HTH deoR-type" evidence="4">
    <location>
        <begin position="9"/>
        <end position="64"/>
    </location>
</feature>
<keyword evidence="3" id="KW-0804">Transcription</keyword>
<dbReference type="AlphaFoldDB" id="A0A7C1FWX5"/>
<accession>A0A7C1FWX5</accession>
<dbReference type="InterPro" id="IPR037171">
    <property type="entry name" value="NagB/RpiA_transferase-like"/>
</dbReference>
<keyword evidence="2" id="KW-0238">DNA-binding</keyword>
<dbReference type="PROSITE" id="PS00894">
    <property type="entry name" value="HTH_DEOR_1"/>
    <property type="match status" value="1"/>
</dbReference>
<dbReference type="InterPro" id="IPR014036">
    <property type="entry name" value="DeoR-like_C"/>
</dbReference>
<dbReference type="Gene3D" id="3.40.50.1360">
    <property type="match status" value="1"/>
</dbReference>
<dbReference type="InterPro" id="IPR001034">
    <property type="entry name" value="DeoR_HTH"/>
</dbReference>
<dbReference type="Pfam" id="PF00455">
    <property type="entry name" value="DeoRC"/>
    <property type="match status" value="1"/>
</dbReference>
<dbReference type="InterPro" id="IPR036390">
    <property type="entry name" value="WH_DNA-bd_sf"/>
</dbReference>
<comment type="caution">
    <text evidence="5">The sequence shown here is derived from an EMBL/GenBank/DDBJ whole genome shotgun (WGS) entry which is preliminary data.</text>
</comment>
<dbReference type="GO" id="GO:0003700">
    <property type="term" value="F:DNA-binding transcription factor activity"/>
    <property type="evidence" value="ECO:0007669"/>
    <property type="project" value="InterPro"/>
</dbReference>
<dbReference type="SMART" id="SM01134">
    <property type="entry name" value="DeoRC"/>
    <property type="match status" value="1"/>
</dbReference>
<dbReference type="SMART" id="SM00420">
    <property type="entry name" value="HTH_DEOR"/>
    <property type="match status" value="1"/>
</dbReference>
<keyword evidence="1" id="KW-0805">Transcription regulation</keyword>
<dbReference type="SUPFAM" id="SSF46785">
    <property type="entry name" value="Winged helix' DNA-binding domain"/>
    <property type="match status" value="1"/>
</dbReference>
<dbReference type="OMA" id="KHGQEHF"/>
<dbReference type="PRINTS" id="PR00037">
    <property type="entry name" value="HTHLACR"/>
</dbReference>
<evidence type="ECO:0000313" key="5">
    <source>
        <dbReference type="EMBL" id="HDX33471.1"/>
    </source>
</evidence>
<dbReference type="InterPro" id="IPR050313">
    <property type="entry name" value="Carb_Metab_HTH_regulators"/>
</dbReference>
<evidence type="ECO:0000256" key="1">
    <source>
        <dbReference type="ARBA" id="ARBA00023015"/>
    </source>
</evidence>
<protein>
    <submittedName>
        <fullName evidence="5">DeoR/GlpR transcriptional regulator</fullName>
    </submittedName>
</protein>
<name>A0A7C1FWX5_9CHLR</name>
<dbReference type="PANTHER" id="PTHR30363">
    <property type="entry name" value="HTH-TYPE TRANSCRIPTIONAL REGULATOR SRLR-RELATED"/>
    <property type="match status" value="1"/>
</dbReference>
<dbReference type="SUPFAM" id="SSF100950">
    <property type="entry name" value="NagB/RpiA/CoA transferase-like"/>
    <property type="match status" value="1"/>
</dbReference>
<dbReference type="GO" id="GO:0003677">
    <property type="term" value="F:DNA binding"/>
    <property type="evidence" value="ECO:0007669"/>
    <property type="project" value="UniProtKB-KW"/>
</dbReference>
<evidence type="ECO:0000259" key="4">
    <source>
        <dbReference type="PROSITE" id="PS51000"/>
    </source>
</evidence>
<dbReference type="EMBL" id="DSMG01000193">
    <property type="protein sequence ID" value="HDX33471.1"/>
    <property type="molecule type" value="Genomic_DNA"/>
</dbReference>
<dbReference type="InterPro" id="IPR018356">
    <property type="entry name" value="Tscrpt_reg_HTH_DeoR_CS"/>
</dbReference>
<organism evidence="5">
    <name type="scientific">Caldilinea aerophila</name>
    <dbReference type="NCBI Taxonomy" id="133453"/>
    <lineage>
        <taxon>Bacteria</taxon>
        <taxon>Bacillati</taxon>
        <taxon>Chloroflexota</taxon>
        <taxon>Caldilineae</taxon>
        <taxon>Caldilineales</taxon>
        <taxon>Caldilineaceae</taxon>
        <taxon>Caldilinea</taxon>
    </lineage>
</organism>
<gene>
    <name evidence="5" type="ORF">ENQ20_18600</name>
</gene>
<proteinExistence type="predicted"/>
<reference evidence="5" key="1">
    <citation type="journal article" date="2020" name="mSystems">
        <title>Genome- and Community-Level Interaction Insights into Carbon Utilization and Element Cycling Functions of Hydrothermarchaeota in Hydrothermal Sediment.</title>
        <authorList>
            <person name="Zhou Z."/>
            <person name="Liu Y."/>
            <person name="Xu W."/>
            <person name="Pan J."/>
            <person name="Luo Z.H."/>
            <person name="Li M."/>
        </authorList>
    </citation>
    <scope>NUCLEOTIDE SEQUENCE [LARGE SCALE GENOMIC DNA]</scope>
    <source>
        <strain evidence="5">SpSt-289</strain>
    </source>
</reference>
<dbReference type="PANTHER" id="PTHR30363:SF44">
    <property type="entry name" value="AGA OPERON TRANSCRIPTIONAL REPRESSOR-RELATED"/>
    <property type="match status" value="1"/>
</dbReference>